<keyword evidence="1" id="KW-0812">Transmembrane</keyword>
<sequence length="532" mass="60882">MRSTILVFLASVLISVSIFSPLVFHPATVITDNSDGLFTAWTIARVQDNIIVHAPLWSGKTFYPNTNSILFSDIFVTSAVMTLPLRLFTHEPLVSYNIAIIASGALTLFFTYLLFDECLLLAGERQKVFAFIGACVFALSTAHLAYSGHLHMLALQYVIAALWVIFRFLRTQKKWLLFFAVVSCALQVWQSFFLIYYVVFVVTALLLVQQYRTLFFKEWKAVLCACCVFFLLSLPVGSAYLQFFHTYHTVRDIREVIHFSLLFSDLTGQFWSPVTYLWCGITLIVWARNRKNPLQTLWVAIGLFAFVISLGPALHFGSETVKPILFGQVLHVPLPYLFLYYLAPGFQAFRTPSRFFPLVMLSFCAAATITCSRWRKIQSYRFPLFVLLFGLSLLSVPTIPFFTVPSIEQYPLYVHVLQQRPENILISLPMRNWADPLAAQDTQEMIYSLQYNKTLVNGQSGFFPDEWMNFQHEIQISFPSPSSFDLMKERGVQLVLIHKQYYAQLPSSFPPYVHSVYEDGNVLLLALDPGYN</sequence>
<feature type="transmembrane region" description="Helical" evidence="1">
    <location>
        <begin position="297"/>
        <end position="317"/>
    </location>
</feature>
<dbReference type="Proteomes" id="UP000246104">
    <property type="component" value="Unassembled WGS sequence"/>
</dbReference>
<feature type="transmembrane region" description="Helical" evidence="1">
    <location>
        <begin position="324"/>
        <end position="343"/>
    </location>
</feature>
<accession>A0A317JNI9</accession>
<dbReference type="EMBL" id="PSRQ01000042">
    <property type="protein sequence ID" value="PWU23239.1"/>
    <property type="molecule type" value="Genomic_DNA"/>
</dbReference>
<reference evidence="2 3" key="1">
    <citation type="submission" date="2018-02" db="EMBL/GenBank/DDBJ databases">
        <title>Genomic Reconstructions from Amazon Rainforest and Pasture Soil Reveal Novel Insights into the Physiology of Candidate Phyla in Tropical Sites.</title>
        <authorList>
            <person name="Kroeger M.E."/>
            <person name="Delmont T."/>
            <person name="Eren A.M."/>
            <person name="Guo J."/>
            <person name="Meyer K.M."/>
            <person name="Khan K."/>
            <person name="Rodrigues J.L.M."/>
            <person name="Bohannan B.J.M."/>
            <person name="Tringe S."/>
            <person name="Borges C.D."/>
            <person name="Tiedje J."/>
            <person name="Tsai S.M."/>
            <person name="Nusslein K."/>
        </authorList>
    </citation>
    <scope>NUCLEOTIDE SEQUENCE [LARGE SCALE GENOMIC DNA]</scope>
    <source>
        <strain evidence="2">Amazon FNV 2010 28 9</strain>
    </source>
</reference>
<feature type="transmembrane region" description="Helical" evidence="1">
    <location>
        <begin position="384"/>
        <end position="402"/>
    </location>
</feature>
<feature type="transmembrane region" description="Helical" evidence="1">
    <location>
        <begin position="94"/>
        <end position="115"/>
    </location>
</feature>
<feature type="transmembrane region" description="Helical" evidence="1">
    <location>
        <begin position="262"/>
        <end position="285"/>
    </location>
</feature>
<proteinExistence type="predicted"/>
<feature type="transmembrane region" description="Helical" evidence="1">
    <location>
        <begin position="219"/>
        <end position="241"/>
    </location>
</feature>
<evidence type="ECO:0008006" key="4">
    <source>
        <dbReference type="Google" id="ProtNLM"/>
    </source>
</evidence>
<comment type="caution">
    <text evidence="2">The sequence shown here is derived from an EMBL/GenBank/DDBJ whole genome shotgun (WGS) entry which is preliminary data.</text>
</comment>
<evidence type="ECO:0000313" key="3">
    <source>
        <dbReference type="Proteomes" id="UP000246104"/>
    </source>
</evidence>
<dbReference type="AlphaFoldDB" id="A0A317JNI9"/>
<organism evidence="2 3">
    <name type="scientific">Candidatus Cerribacteria bacterium 'Amazon FNV 2010 28 9'</name>
    <dbReference type="NCBI Taxonomy" id="2081795"/>
    <lineage>
        <taxon>Bacteria</taxon>
        <taxon>Candidatus Cerribacteria</taxon>
    </lineage>
</organism>
<feature type="transmembrane region" description="Helical" evidence="1">
    <location>
        <begin position="176"/>
        <end position="207"/>
    </location>
</feature>
<feature type="transmembrane region" description="Helical" evidence="1">
    <location>
        <begin position="127"/>
        <end position="146"/>
    </location>
</feature>
<evidence type="ECO:0000313" key="2">
    <source>
        <dbReference type="EMBL" id="PWU23239.1"/>
    </source>
</evidence>
<name>A0A317JNI9_9BACT</name>
<feature type="transmembrane region" description="Helical" evidence="1">
    <location>
        <begin position="69"/>
        <end position="88"/>
    </location>
</feature>
<evidence type="ECO:0000256" key="1">
    <source>
        <dbReference type="SAM" id="Phobius"/>
    </source>
</evidence>
<keyword evidence="1" id="KW-0472">Membrane</keyword>
<feature type="transmembrane region" description="Helical" evidence="1">
    <location>
        <begin position="152"/>
        <end position="169"/>
    </location>
</feature>
<protein>
    <recommendedName>
        <fullName evidence="4">Glycosyltransferase RgtA/B/C/D-like domain-containing protein</fullName>
    </recommendedName>
</protein>
<gene>
    <name evidence="2" type="ORF">C5B42_03685</name>
</gene>
<keyword evidence="1" id="KW-1133">Transmembrane helix</keyword>